<dbReference type="Gene3D" id="3.40.30.10">
    <property type="entry name" value="Glutaredoxin"/>
    <property type="match status" value="1"/>
</dbReference>
<dbReference type="SUPFAM" id="SSF52833">
    <property type="entry name" value="Thioredoxin-like"/>
    <property type="match status" value="1"/>
</dbReference>
<evidence type="ECO:0008006" key="6">
    <source>
        <dbReference type="Google" id="ProtNLM"/>
    </source>
</evidence>
<dbReference type="InterPro" id="IPR000889">
    <property type="entry name" value="Glutathione_peroxidase"/>
</dbReference>
<dbReference type="Proteomes" id="UP001054902">
    <property type="component" value="Unassembled WGS sequence"/>
</dbReference>
<comment type="caution">
    <text evidence="4">The sequence shown here is derived from an EMBL/GenBank/DDBJ whole genome shotgun (WGS) entry which is preliminary data.</text>
</comment>
<evidence type="ECO:0000313" key="4">
    <source>
        <dbReference type="EMBL" id="GFH54194.1"/>
    </source>
</evidence>
<dbReference type="PANTHER" id="PTHR11592:SF78">
    <property type="entry name" value="GLUTATHIONE PEROXIDASE"/>
    <property type="match status" value="1"/>
</dbReference>
<evidence type="ECO:0000256" key="3">
    <source>
        <dbReference type="ARBA" id="ARBA00023002"/>
    </source>
</evidence>
<name>A0AAD3D144_9STRA</name>
<reference evidence="4 5" key="1">
    <citation type="journal article" date="2021" name="Sci. Rep.">
        <title>The genome of the diatom Chaetoceros tenuissimus carries an ancient integrated fragment of an extant virus.</title>
        <authorList>
            <person name="Hongo Y."/>
            <person name="Kimura K."/>
            <person name="Takaki Y."/>
            <person name="Yoshida Y."/>
            <person name="Baba S."/>
            <person name="Kobayashi G."/>
            <person name="Nagasaki K."/>
            <person name="Hano T."/>
            <person name="Tomaru Y."/>
        </authorList>
    </citation>
    <scope>NUCLEOTIDE SEQUENCE [LARGE SCALE GENOMIC DNA]</scope>
    <source>
        <strain evidence="4 5">NIES-3715</strain>
    </source>
</reference>
<gene>
    <name evidence="4" type="ORF">CTEN210_10670</name>
</gene>
<proteinExistence type="inferred from homology"/>
<protein>
    <recommendedName>
        <fullName evidence="6">Glutathione peroxidase</fullName>
    </recommendedName>
</protein>
<dbReference type="GO" id="GO:0006979">
    <property type="term" value="P:response to oxidative stress"/>
    <property type="evidence" value="ECO:0007669"/>
    <property type="project" value="InterPro"/>
</dbReference>
<evidence type="ECO:0000256" key="2">
    <source>
        <dbReference type="ARBA" id="ARBA00022559"/>
    </source>
</evidence>
<dbReference type="PANTHER" id="PTHR11592">
    <property type="entry name" value="GLUTATHIONE PEROXIDASE"/>
    <property type="match status" value="1"/>
</dbReference>
<sequence length="155" mass="16926">MLSRFALKSPSAKILATASLSTMSLYSLTGTASNGDSISMDDFKGKFEKLGSRWADDLVILAFPSREFGAQEFDSDDKIAEFARSKHFPGILMKLGNVKGPDASEIWKHMKAESGAPDPTWNFNGKFLVSKSGKVSVPRNVESDIEALMAEDDEL</sequence>
<dbReference type="GO" id="GO:0004601">
    <property type="term" value="F:peroxidase activity"/>
    <property type="evidence" value="ECO:0007669"/>
    <property type="project" value="UniProtKB-KW"/>
</dbReference>
<dbReference type="Pfam" id="PF00255">
    <property type="entry name" value="GSHPx"/>
    <property type="match status" value="1"/>
</dbReference>
<keyword evidence="5" id="KW-1185">Reference proteome</keyword>
<keyword evidence="2" id="KW-0575">Peroxidase</keyword>
<accession>A0AAD3D144</accession>
<organism evidence="4 5">
    <name type="scientific">Chaetoceros tenuissimus</name>
    <dbReference type="NCBI Taxonomy" id="426638"/>
    <lineage>
        <taxon>Eukaryota</taxon>
        <taxon>Sar</taxon>
        <taxon>Stramenopiles</taxon>
        <taxon>Ochrophyta</taxon>
        <taxon>Bacillariophyta</taxon>
        <taxon>Coscinodiscophyceae</taxon>
        <taxon>Chaetocerotophycidae</taxon>
        <taxon>Chaetocerotales</taxon>
        <taxon>Chaetocerotaceae</taxon>
        <taxon>Chaetoceros</taxon>
    </lineage>
</organism>
<dbReference type="EMBL" id="BLLK01000047">
    <property type="protein sequence ID" value="GFH54194.1"/>
    <property type="molecule type" value="Genomic_DNA"/>
</dbReference>
<dbReference type="PROSITE" id="PS51355">
    <property type="entry name" value="GLUTATHIONE_PEROXID_3"/>
    <property type="match status" value="1"/>
</dbReference>
<dbReference type="InterPro" id="IPR036249">
    <property type="entry name" value="Thioredoxin-like_sf"/>
</dbReference>
<evidence type="ECO:0000256" key="1">
    <source>
        <dbReference type="ARBA" id="ARBA00006926"/>
    </source>
</evidence>
<evidence type="ECO:0000313" key="5">
    <source>
        <dbReference type="Proteomes" id="UP001054902"/>
    </source>
</evidence>
<dbReference type="AlphaFoldDB" id="A0AAD3D144"/>
<keyword evidence="3" id="KW-0560">Oxidoreductase</keyword>
<comment type="similarity">
    <text evidence="1">Belongs to the glutathione peroxidase family.</text>
</comment>